<evidence type="ECO:0000313" key="2">
    <source>
        <dbReference type="EMBL" id="GFD25482.1"/>
    </source>
</evidence>
<dbReference type="AlphaFoldDB" id="A0A699UQ80"/>
<feature type="region of interest" description="Disordered" evidence="1">
    <location>
        <begin position="65"/>
        <end position="89"/>
    </location>
</feature>
<sequence>MKQKNKRLPGRQLAKAKLNQAPAARKAALDGFRRERIGWLRRSFGLAMQATSGLAGWPSGGCRSCQQHGGATQQKRAIAPGPESPARKPTKYIVVVHREDQPLKRSILKYKLICVATGRLLGCRGNPSA</sequence>
<evidence type="ECO:0000256" key="1">
    <source>
        <dbReference type="SAM" id="MobiDB-lite"/>
    </source>
</evidence>
<name>A0A699UQ80_TANCI</name>
<proteinExistence type="predicted"/>
<feature type="region of interest" description="Disordered" evidence="1">
    <location>
        <begin position="1"/>
        <end position="20"/>
    </location>
</feature>
<reference evidence="2" key="1">
    <citation type="journal article" date="2019" name="Sci. Rep.">
        <title>Draft genome of Tanacetum cinerariifolium, the natural source of mosquito coil.</title>
        <authorList>
            <person name="Yamashiro T."/>
            <person name="Shiraishi A."/>
            <person name="Satake H."/>
            <person name="Nakayama K."/>
        </authorList>
    </citation>
    <scope>NUCLEOTIDE SEQUENCE</scope>
</reference>
<feature type="compositionally biased region" description="Polar residues" evidence="1">
    <location>
        <begin position="65"/>
        <end position="75"/>
    </location>
</feature>
<accession>A0A699UQ80</accession>
<organism evidence="2">
    <name type="scientific">Tanacetum cinerariifolium</name>
    <name type="common">Dalmatian daisy</name>
    <name type="synonym">Chrysanthemum cinerariifolium</name>
    <dbReference type="NCBI Taxonomy" id="118510"/>
    <lineage>
        <taxon>Eukaryota</taxon>
        <taxon>Viridiplantae</taxon>
        <taxon>Streptophyta</taxon>
        <taxon>Embryophyta</taxon>
        <taxon>Tracheophyta</taxon>
        <taxon>Spermatophyta</taxon>
        <taxon>Magnoliopsida</taxon>
        <taxon>eudicotyledons</taxon>
        <taxon>Gunneridae</taxon>
        <taxon>Pentapetalae</taxon>
        <taxon>asterids</taxon>
        <taxon>campanulids</taxon>
        <taxon>Asterales</taxon>
        <taxon>Asteraceae</taxon>
        <taxon>Asteroideae</taxon>
        <taxon>Anthemideae</taxon>
        <taxon>Anthemidinae</taxon>
        <taxon>Tanacetum</taxon>
    </lineage>
</organism>
<comment type="caution">
    <text evidence="2">The sequence shown here is derived from an EMBL/GenBank/DDBJ whole genome shotgun (WGS) entry which is preliminary data.</text>
</comment>
<gene>
    <name evidence="2" type="ORF">Tci_897451</name>
</gene>
<protein>
    <submittedName>
        <fullName evidence="2">Uncharacterized protein</fullName>
    </submittedName>
</protein>
<dbReference type="EMBL" id="BKCJ011361081">
    <property type="protein sequence ID" value="GFD25482.1"/>
    <property type="molecule type" value="Genomic_DNA"/>
</dbReference>